<dbReference type="PANTHER" id="PTHR32071">
    <property type="entry name" value="TRANSCRIPTIONAL REGULATORY PROTEIN"/>
    <property type="match status" value="1"/>
</dbReference>
<dbReference type="Pfam" id="PF00158">
    <property type="entry name" value="Sigma54_activat"/>
    <property type="match status" value="1"/>
</dbReference>
<keyword evidence="8" id="KW-0010">Activator</keyword>
<dbReference type="FunFam" id="3.40.50.300:FF:000006">
    <property type="entry name" value="DNA-binding transcriptional regulator NtrC"/>
    <property type="match status" value="1"/>
</dbReference>
<evidence type="ECO:0000256" key="8">
    <source>
        <dbReference type="ARBA" id="ARBA00023159"/>
    </source>
</evidence>
<dbReference type="Pfam" id="PF00072">
    <property type="entry name" value="Response_reg"/>
    <property type="match status" value="1"/>
</dbReference>
<dbReference type="PRINTS" id="PR01590">
    <property type="entry name" value="HTHFIS"/>
</dbReference>
<evidence type="ECO:0000256" key="1">
    <source>
        <dbReference type="ARBA" id="ARBA00002167"/>
    </source>
</evidence>
<dbReference type="CDD" id="cd00009">
    <property type="entry name" value="AAA"/>
    <property type="match status" value="1"/>
</dbReference>
<dbReference type="EMBL" id="JGYG01000007">
    <property type="protein sequence ID" value="KFI28612.1"/>
    <property type="molecule type" value="Genomic_DNA"/>
</dbReference>
<proteinExistence type="predicted"/>
<dbReference type="Proteomes" id="UP000028826">
    <property type="component" value="Unassembled WGS sequence"/>
</dbReference>
<dbReference type="AlphaFoldDB" id="A0A086Y2W2"/>
<dbReference type="GO" id="GO:0005524">
    <property type="term" value="F:ATP binding"/>
    <property type="evidence" value="ECO:0007669"/>
    <property type="project" value="UniProtKB-KW"/>
</dbReference>
<evidence type="ECO:0000256" key="4">
    <source>
        <dbReference type="ARBA" id="ARBA00022741"/>
    </source>
</evidence>
<dbReference type="Gene3D" id="1.10.8.60">
    <property type="match status" value="1"/>
</dbReference>
<organism evidence="10 11">
    <name type="scientific">Haematobacter massiliensis</name>
    <dbReference type="NCBI Taxonomy" id="195105"/>
    <lineage>
        <taxon>Bacteria</taxon>
        <taxon>Pseudomonadati</taxon>
        <taxon>Pseudomonadota</taxon>
        <taxon>Alphaproteobacteria</taxon>
        <taxon>Rhodobacterales</taxon>
        <taxon>Paracoccaceae</taxon>
        <taxon>Haematobacter</taxon>
    </lineage>
</organism>
<comment type="caution">
    <text evidence="10">The sequence shown here is derived from an EMBL/GenBank/DDBJ whole genome shotgun (WGS) entry which is preliminary data.</text>
</comment>
<dbReference type="eggNOG" id="COG2204">
    <property type="taxonomic scope" value="Bacteria"/>
</dbReference>
<reference evidence="10 11" key="1">
    <citation type="submission" date="2014-03" db="EMBL/GenBank/DDBJ databases">
        <title>Genome of Haematobacter massiliensis CCUG 47968.</title>
        <authorList>
            <person name="Wang D."/>
            <person name="Wang G."/>
        </authorList>
    </citation>
    <scope>NUCLEOTIDE SEQUENCE [LARGE SCALE GENOMIC DNA]</scope>
    <source>
        <strain evidence="10 11">CCUG 47968</strain>
    </source>
</reference>
<dbReference type="SUPFAM" id="SSF46689">
    <property type="entry name" value="Homeodomain-like"/>
    <property type="match status" value="1"/>
</dbReference>
<dbReference type="GO" id="GO:0006355">
    <property type="term" value="P:regulation of DNA-templated transcription"/>
    <property type="evidence" value="ECO:0007669"/>
    <property type="project" value="InterPro"/>
</dbReference>
<keyword evidence="5" id="KW-0067">ATP-binding</keyword>
<dbReference type="PROSITE" id="PS50045">
    <property type="entry name" value="SIGMA54_INTERACT_4"/>
    <property type="match status" value="1"/>
</dbReference>
<dbReference type="Pfam" id="PF25601">
    <property type="entry name" value="AAA_lid_14"/>
    <property type="match status" value="1"/>
</dbReference>
<protein>
    <recommendedName>
        <fullName evidence="3">Nif-specific regulatory protein</fullName>
    </recommendedName>
</protein>
<name>A0A086Y2W2_9RHOB</name>
<evidence type="ECO:0000256" key="9">
    <source>
        <dbReference type="ARBA" id="ARBA00023163"/>
    </source>
</evidence>
<dbReference type="OrthoDB" id="9805953at2"/>
<gene>
    <name evidence="10" type="ORF">CN97_17860</name>
</gene>
<evidence type="ECO:0000256" key="3">
    <source>
        <dbReference type="ARBA" id="ARBA00015308"/>
    </source>
</evidence>
<dbReference type="STRING" id="195105.CN97_17860"/>
<dbReference type="SUPFAM" id="SSF52540">
    <property type="entry name" value="P-loop containing nucleoside triphosphate hydrolases"/>
    <property type="match status" value="1"/>
</dbReference>
<dbReference type="Gene3D" id="3.40.50.300">
    <property type="entry name" value="P-loop containing nucleotide triphosphate hydrolases"/>
    <property type="match status" value="1"/>
</dbReference>
<evidence type="ECO:0000256" key="5">
    <source>
        <dbReference type="ARBA" id="ARBA00022840"/>
    </source>
</evidence>
<dbReference type="InterPro" id="IPR011006">
    <property type="entry name" value="CheY-like_superfamily"/>
</dbReference>
<comment type="subunit">
    <text evidence="2">Interacts with sigma-54.</text>
</comment>
<evidence type="ECO:0000256" key="6">
    <source>
        <dbReference type="ARBA" id="ARBA00023012"/>
    </source>
</evidence>
<sequence>MTRGHVAFVDDEAELCAAVADWLETSGFTVETWTDPLRALEEIDLARTDAVITDLRMPGLTGDALMAAFRAREPDLPVVLMSAHADIPVAVAAMRDGAHDFIEKPCAAEYLAAVTQRAVEWRLLRRELVQLRAPQSQRRVVEQRLIGRSPQVAHLRDMALRLADVPVDMLLKGEPGTGREDFARLVHDLSARARRPFVALDCAAIPEAALEAELFGQERGGNPPTARQGRFEFANGGTIFLSEVEALSPALQARLARFLQDRTFTRVGDNVSRPVDVRLVAATSADLSVLLEQGRFRRDLYFRLTTAEVLLPSLSERPEDIPLLYAHYLMEAARRFRRPEPTPGAGDLEMLTVRRWPGNLTQLQTAAERQVLGFRAGNAPGPERDIEAGLPLAQKVAEFEASLIMEALAQSGGSSAGAAERLGLPRRTLNEKIARYGLRER</sequence>
<dbReference type="SUPFAM" id="SSF52172">
    <property type="entry name" value="CheY-like"/>
    <property type="match status" value="1"/>
</dbReference>
<dbReference type="InterPro" id="IPR058031">
    <property type="entry name" value="AAA_lid_NorR"/>
</dbReference>
<evidence type="ECO:0000313" key="10">
    <source>
        <dbReference type="EMBL" id="KFI28612.1"/>
    </source>
</evidence>
<evidence type="ECO:0000256" key="2">
    <source>
        <dbReference type="ARBA" id="ARBA00011135"/>
    </source>
</evidence>
<dbReference type="InterPro" id="IPR002197">
    <property type="entry name" value="HTH_Fis"/>
</dbReference>
<accession>A0A086Y2W2</accession>
<dbReference type="Gene3D" id="1.10.10.60">
    <property type="entry name" value="Homeodomain-like"/>
    <property type="match status" value="1"/>
</dbReference>
<dbReference type="InterPro" id="IPR001789">
    <property type="entry name" value="Sig_transdc_resp-reg_receiver"/>
</dbReference>
<dbReference type="InterPro" id="IPR009057">
    <property type="entry name" value="Homeodomain-like_sf"/>
</dbReference>
<dbReference type="PANTHER" id="PTHR32071:SF57">
    <property type="entry name" value="C4-DICARBOXYLATE TRANSPORT TRANSCRIPTIONAL REGULATORY PROTEIN DCTD"/>
    <property type="match status" value="1"/>
</dbReference>
<dbReference type="RefSeq" id="WP_035711532.1">
    <property type="nucleotide sequence ID" value="NZ_CAMIFG010000002.1"/>
</dbReference>
<dbReference type="Gene3D" id="3.40.50.2300">
    <property type="match status" value="1"/>
</dbReference>
<dbReference type="Pfam" id="PF02954">
    <property type="entry name" value="HTH_8"/>
    <property type="match status" value="1"/>
</dbReference>
<keyword evidence="11" id="KW-1185">Reference proteome</keyword>
<comment type="function">
    <text evidence="1">Required for activation of most nif operons, which are directly involved in nitrogen fixation.</text>
</comment>
<dbReference type="InterPro" id="IPR002078">
    <property type="entry name" value="Sigma_54_int"/>
</dbReference>
<keyword evidence="6" id="KW-0902">Two-component regulatory system</keyword>
<evidence type="ECO:0000313" key="11">
    <source>
        <dbReference type="Proteomes" id="UP000028826"/>
    </source>
</evidence>
<dbReference type="InterPro" id="IPR027417">
    <property type="entry name" value="P-loop_NTPase"/>
</dbReference>
<dbReference type="GO" id="GO:0000160">
    <property type="term" value="P:phosphorelay signal transduction system"/>
    <property type="evidence" value="ECO:0007669"/>
    <property type="project" value="UniProtKB-KW"/>
</dbReference>
<keyword evidence="4" id="KW-0547">Nucleotide-binding</keyword>
<dbReference type="PROSITE" id="PS50110">
    <property type="entry name" value="RESPONSE_REGULATORY"/>
    <property type="match status" value="1"/>
</dbReference>
<evidence type="ECO:0000256" key="7">
    <source>
        <dbReference type="ARBA" id="ARBA00023015"/>
    </source>
</evidence>
<keyword evidence="7" id="KW-0805">Transcription regulation</keyword>
<keyword evidence="9" id="KW-0804">Transcription</keyword>
<dbReference type="SMART" id="SM00448">
    <property type="entry name" value="REC"/>
    <property type="match status" value="1"/>
</dbReference>
<dbReference type="GO" id="GO:0043565">
    <property type="term" value="F:sequence-specific DNA binding"/>
    <property type="evidence" value="ECO:0007669"/>
    <property type="project" value="InterPro"/>
</dbReference>